<evidence type="ECO:0000313" key="3">
    <source>
        <dbReference type="EMBL" id="QYM80531.1"/>
    </source>
</evidence>
<proteinExistence type="predicted"/>
<name>A0A8F9XMQ9_9BACT</name>
<dbReference type="Pfam" id="PF00072">
    <property type="entry name" value="Response_reg"/>
    <property type="match status" value="1"/>
</dbReference>
<protein>
    <submittedName>
        <fullName evidence="3">Response regulator</fullName>
    </submittedName>
</protein>
<evidence type="ECO:0000256" key="1">
    <source>
        <dbReference type="PROSITE-ProRule" id="PRU00169"/>
    </source>
</evidence>
<dbReference type="EMBL" id="CP080507">
    <property type="protein sequence ID" value="QYM80531.1"/>
    <property type="molecule type" value="Genomic_DNA"/>
</dbReference>
<keyword evidence="4" id="KW-1185">Reference proteome</keyword>
<dbReference type="RefSeq" id="WP_220165846.1">
    <property type="nucleotide sequence ID" value="NZ_CP080507.1"/>
</dbReference>
<feature type="modified residue" description="4-aspartylphosphate" evidence="1">
    <location>
        <position position="66"/>
    </location>
</feature>
<sequence>MNARTILYVEDEADDVLFMRFAFQRLALNVDLRAVGDGSQAIAYLAGEGPFSDRRQHPLPAVLLLDLNLPLQSGFEVLQWLRHEAGLTTLPVVIFSSSGRPEDRARAQALGASDYWLKPSSGLAFADIARDVHDRWLQLGTAVNEQSA</sequence>
<reference evidence="3" key="1">
    <citation type="submission" date="2021-08" db="EMBL/GenBank/DDBJ databases">
        <title>Genome of a novel bacterium of the phylum Verrucomicrobia, Oleiharenicola sp. KSB-15.</title>
        <authorList>
            <person name="Chung J.-H."/>
            <person name="Ahn J.-H."/>
            <person name="Yoon Y."/>
            <person name="Kim D.-Y."/>
            <person name="An S.-H."/>
            <person name="Park I."/>
            <person name="Yeon J."/>
        </authorList>
    </citation>
    <scope>NUCLEOTIDE SEQUENCE</scope>
    <source>
        <strain evidence="3">KSB-15</strain>
    </source>
</reference>
<evidence type="ECO:0000313" key="4">
    <source>
        <dbReference type="Proteomes" id="UP000825051"/>
    </source>
</evidence>
<dbReference type="Proteomes" id="UP000825051">
    <property type="component" value="Chromosome"/>
</dbReference>
<dbReference type="SUPFAM" id="SSF52172">
    <property type="entry name" value="CheY-like"/>
    <property type="match status" value="1"/>
</dbReference>
<gene>
    <name evidence="3" type="ORF">K0B96_07965</name>
</gene>
<evidence type="ECO:0000259" key="2">
    <source>
        <dbReference type="PROSITE" id="PS50110"/>
    </source>
</evidence>
<dbReference type="KEGG" id="ole:K0B96_07965"/>
<organism evidence="3 4">
    <name type="scientific">Horticoccus luteus</name>
    <dbReference type="NCBI Taxonomy" id="2862869"/>
    <lineage>
        <taxon>Bacteria</taxon>
        <taxon>Pseudomonadati</taxon>
        <taxon>Verrucomicrobiota</taxon>
        <taxon>Opitutia</taxon>
        <taxon>Opitutales</taxon>
        <taxon>Opitutaceae</taxon>
        <taxon>Horticoccus</taxon>
    </lineage>
</organism>
<dbReference type="PANTHER" id="PTHR44520">
    <property type="entry name" value="RESPONSE REGULATOR RCP1-RELATED"/>
    <property type="match status" value="1"/>
</dbReference>
<dbReference type="PROSITE" id="PS50110">
    <property type="entry name" value="RESPONSE_REGULATORY"/>
    <property type="match status" value="1"/>
</dbReference>
<dbReference type="Gene3D" id="3.40.50.2300">
    <property type="match status" value="1"/>
</dbReference>
<dbReference type="InterPro" id="IPR052893">
    <property type="entry name" value="TCS_response_regulator"/>
</dbReference>
<dbReference type="InterPro" id="IPR011006">
    <property type="entry name" value="CheY-like_superfamily"/>
</dbReference>
<accession>A0A8F9XMQ9</accession>
<feature type="domain" description="Response regulatory" evidence="2">
    <location>
        <begin position="5"/>
        <end position="133"/>
    </location>
</feature>
<dbReference type="PANTHER" id="PTHR44520:SF1">
    <property type="entry name" value="TWO-COMPONENT SYSTEM REGULATORY PROTEIN"/>
    <property type="match status" value="1"/>
</dbReference>
<keyword evidence="1" id="KW-0597">Phosphoprotein</keyword>
<dbReference type="SMART" id="SM00448">
    <property type="entry name" value="REC"/>
    <property type="match status" value="1"/>
</dbReference>
<dbReference type="GO" id="GO:0000160">
    <property type="term" value="P:phosphorelay signal transduction system"/>
    <property type="evidence" value="ECO:0007669"/>
    <property type="project" value="InterPro"/>
</dbReference>
<dbReference type="AlphaFoldDB" id="A0A8F9XMQ9"/>
<dbReference type="InterPro" id="IPR001789">
    <property type="entry name" value="Sig_transdc_resp-reg_receiver"/>
</dbReference>